<proteinExistence type="predicted"/>
<organism evidence="1">
    <name type="scientific">Arundo donax</name>
    <name type="common">Giant reed</name>
    <name type="synonym">Donax arundinaceus</name>
    <dbReference type="NCBI Taxonomy" id="35708"/>
    <lineage>
        <taxon>Eukaryota</taxon>
        <taxon>Viridiplantae</taxon>
        <taxon>Streptophyta</taxon>
        <taxon>Embryophyta</taxon>
        <taxon>Tracheophyta</taxon>
        <taxon>Spermatophyta</taxon>
        <taxon>Magnoliopsida</taxon>
        <taxon>Liliopsida</taxon>
        <taxon>Poales</taxon>
        <taxon>Poaceae</taxon>
        <taxon>PACMAD clade</taxon>
        <taxon>Arundinoideae</taxon>
        <taxon>Arundineae</taxon>
        <taxon>Arundo</taxon>
    </lineage>
</organism>
<protein>
    <submittedName>
        <fullName evidence="1">Uncharacterized protein</fullName>
    </submittedName>
</protein>
<reference evidence="1" key="1">
    <citation type="submission" date="2014-09" db="EMBL/GenBank/DDBJ databases">
        <authorList>
            <person name="Magalhaes I.L.F."/>
            <person name="Oliveira U."/>
            <person name="Santos F.R."/>
            <person name="Vidigal T.H.D.A."/>
            <person name="Brescovit A.D."/>
            <person name="Santos A.J."/>
        </authorList>
    </citation>
    <scope>NUCLEOTIDE SEQUENCE</scope>
    <source>
        <tissue evidence="1">Shoot tissue taken approximately 20 cm above the soil surface</tissue>
    </source>
</reference>
<accession>A0A0A8Z5E2</accession>
<name>A0A0A8Z5E2_ARUDO</name>
<dbReference type="EMBL" id="GBRH01265925">
    <property type="protein sequence ID" value="JAD31970.1"/>
    <property type="molecule type" value="Transcribed_RNA"/>
</dbReference>
<evidence type="ECO:0000313" key="1">
    <source>
        <dbReference type="EMBL" id="JAD31970.1"/>
    </source>
</evidence>
<reference evidence="1" key="2">
    <citation type="journal article" date="2015" name="Data Brief">
        <title>Shoot transcriptome of the giant reed, Arundo donax.</title>
        <authorList>
            <person name="Barrero R.A."/>
            <person name="Guerrero F.D."/>
            <person name="Moolhuijzen P."/>
            <person name="Goolsby J.A."/>
            <person name="Tidwell J."/>
            <person name="Bellgard S.E."/>
            <person name="Bellgard M.I."/>
        </authorList>
    </citation>
    <scope>NUCLEOTIDE SEQUENCE</scope>
    <source>
        <tissue evidence="1">Shoot tissue taken approximately 20 cm above the soil surface</tissue>
    </source>
</reference>
<dbReference type="AlphaFoldDB" id="A0A0A8Z5E2"/>
<sequence>MFDRSLLLGCLFVAFNRWS</sequence>